<protein>
    <submittedName>
        <fullName evidence="1">Uncharacterized protein</fullName>
    </submittedName>
</protein>
<keyword evidence="2" id="KW-1185">Reference proteome</keyword>
<dbReference type="AlphaFoldDB" id="A0AAV7EKX0"/>
<dbReference type="Proteomes" id="UP000825729">
    <property type="component" value="Unassembled WGS sequence"/>
</dbReference>
<dbReference type="EMBL" id="JAINDJ010000004">
    <property type="protein sequence ID" value="KAG9449061.1"/>
    <property type="molecule type" value="Genomic_DNA"/>
</dbReference>
<accession>A0AAV7EKX0</accession>
<name>A0AAV7EKX0_ARIFI</name>
<evidence type="ECO:0000313" key="2">
    <source>
        <dbReference type="Proteomes" id="UP000825729"/>
    </source>
</evidence>
<proteinExistence type="predicted"/>
<reference evidence="1 2" key="1">
    <citation type="submission" date="2021-07" db="EMBL/GenBank/DDBJ databases">
        <title>The Aristolochia fimbriata genome: insights into angiosperm evolution, floral development and chemical biosynthesis.</title>
        <authorList>
            <person name="Jiao Y."/>
        </authorList>
    </citation>
    <scope>NUCLEOTIDE SEQUENCE [LARGE SCALE GENOMIC DNA]</scope>
    <source>
        <strain evidence="1">IBCAS-2021</strain>
        <tissue evidence="1">Leaf</tissue>
    </source>
</reference>
<sequence>MASSSLSSCFAPCKCKNPSRSRKIRVSGGVRAQSFEEYRGVEEKDRGAADAGEAAEVSPTRSGLVLPVRLRRESQKKTESITVRGDRVPNGEDFRINHLHWDFRTLSRLPTRPLKPLSFDRRGRTSGELNLEIEIFGES</sequence>
<organism evidence="1 2">
    <name type="scientific">Aristolochia fimbriata</name>
    <name type="common">White veined hardy Dutchman's pipe vine</name>
    <dbReference type="NCBI Taxonomy" id="158543"/>
    <lineage>
        <taxon>Eukaryota</taxon>
        <taxon>Viridiplantae</taxon>
        <taxon>Streptophyta</taxon>
        <taxon>Embryophyta</taxon>
        <taxon>Tracheophyta</taxon>
        <taxon>Spermatophyta</taxon>
        <taxon>Magnoliopsida</taxon>
        <taxon>Magnoliidae</taxon>
        <taxon>Piperales</taxon>
        <taxon>Aristolochiaceae</taxon>
        <taxon>Aristolochia</taxon>
    </lineage>
</organism>
<comment type="caution">
    <text evidence="1">The sequence shown here is derived from an EMBL/GenBank/DDBJ whole genome shotgun (WGS) entry which is preliminary data.</text>
</comment>
<gene>
    <name evidence="1" type="ORF">H6P81_009026</name>
</gene>
<evidence type="ECO:0000313" key="1">
    <source>
        <dbReference type="EMBL" id="KAG9449061.1"/>
    </source>
</evidence>